<sequence>MTWGNPGAAKRALLIHGLTASSQYWTGIADELSKIHGYYVVAPDLPGHGYASRPSTTNGAEYTVEKMAANVQPLLSQYGTDAPISLIIGHSLGCLVALSLLSSLSSHPHVVLVDPPLELSPGTLSIIQKGMTKSVTEITTIEQTAAAQPQWKPRDIISQVTGKLLCDEEVVDAILTQNPNSPWSYTDRLPSGSELASITIVAGDPAFGALISANQVEDLKKSHPHIRTFSVDGASHDVHRDFPEIVVREALKSNAS</sequence>
<dbReference type="EMBL" id="KV417480">
    <property type="protein sequence ID" value="KZP34131.1"/>
    <property type="molecule type" value="Genomic_DNA"/>
</dbReference>
<dbReference type="AlphaFoldDB" id="A0A166WUS3"/>
<dbReference type="InterPro" id="IPR000073">
    <property type="entry name" value="AB_hydrolase_1"/>
</dbReference>
<feature type="domain" description="AB hydrolase-1" evidence="1">
    <location>
        <begin position="13"/>
        <end position="248"/>
    </location>
</feature>
<proteinExistence type="predicted"/>
<reference evidence="2 3" key="1">
    <citation type="journal article" date="2016" name="Mol. Biol. Evol.">
        <title>Comparative Genomics of Early-Diverging Mushroom-Forming Fungi Provides Insights into the Origins of Lignocellulose Decay Capabilities.</title>
        <authorList>
            <person name="Nagy L.G."/>
            <person name="Riley R."/>
            <person name="Tritt A."/>
            <person name="Adam C."/>
            <person name="Daum C."/>
            <person name="Floudas D."/>
            <person name="Sun H."/>
            <person name="Yadav J.S."/>
            <person name="Pangilinan J."/>
            <person name="Larsson K.H."/>
            <person name="Matsuura K."/>
            <person name="Barry K."/>
            <person name="Labutti K."/>
            <person name="Kuo R."/>
            <person name="Ohm R.A."/>
            <person name="Bhattacharya S.S."/>
            <person name="Shirouzu T."/>
            <person name="Yoshinaga Y."/>
            <person name="Martin F.M."/>
            <person name="Grigoriev I.V."/>
            <person name="Hibbett D.S."/>
        </authorList>
    </citation>
    <scope>NUCLEOTIDE SEQUENCE [LARGE SCALE GENOMIC DNA]</scope>
    <source>
        <strain evidence="2 3">CBS 109695</strain>
    </source>
</reference>
<dbReference type="Proteomes" id="UP000076532">
    <property type="component" value="Unassembled WGS sequence"/>
</dbReference>
<dbReference type="PANTHER" id="PTHR43798">
    <property type="entry name" value="MONOACYLGLYCEROL LIPASE"/>
    <property type="match status" value="1"/>
</dbReference>
<dbReference type="PRINTS" id="PR00111">
    <property type="entry name" value="ABHYDROLASE"/>
</dbReference>
<dbReference type="Gene3D" id="3.40.50.1820">
    <property type="entry name" value="alpha/beta hydrolase"/>
    <property type="match status" value="1"/>
</dbReference>
<protein>
    <submittedName>
        <fullName evidence="2">Alpha/beta-hydrolase</fullName>
    </submittedName>
</protein>
<dbReference type="STRING" id="436010.A0A166WUS3"/>
<dbReference type="InterPro" id="IPR029058">
    <property type="entry name" value="AB_hydrolase_fold"/>
</dbReference>
<organism evidence="2 3">
    <name type="scientific">Athelia psychrophila</name>
    <dbReference type="NCBI Taxonomy" id="1759441"/>
    <lineage>
        <taxon>Eukaryota</taxon>
        <taxon>Fungi</taxon>
        <taxon>Dikarya</taxon>
        <taxon>Basidiomycota</taxon>
        <taxon>Agaricomycotina</taxon>
        <taxon>Agaricomycetes</taxon>
        <taxon>Agaricomycetidae</taxon>
        <taxon>Atheliales</taxon>
        <taxon>Atheliaceae</taxon>
        <taxon>Athelia</taxon>
    </lineage>
</organism>
<dbReference type="SUPFAM" id="SSF53474">
    <property type="entry name" value="alpha/beta-Hydrolases"/>
    <property type="match status" value="1"/>
</dbReference>
<dbReference type="OrthoDB" id="10249433at2759"/>
<evidence type="ECO:0000313" key="3">
    <source>
        <dbReference type="Proteomes" id="UP000076532"/>
    </source>
</evidence>
<name>A0A166WUS3_9AGAM</name>
<dbReference type="GO" id="GO:0016020">
    <property type="term" value="C:membrane"/>
    <property type="evidence" value="ECO:0007669"/>
    <property type="project" value="TreeGrafter"/>
</dbReference>
<dbReference type="PANTHER" id="PTHR43798:SF33">
    <property type="entry name" value="HYDROLASE, PUTATIVE (AFU_ORTHOLOGUE AFUA_2G14860)-RELATED"/>
    <property type="match status" value="1"/>
</dbReference>
<keyword evidence="3" id="KW-1185">Reference proteome</keyword>
<gene>
    <name evidence="2" type="ORF">FIBSPDRAFT_846227</name>
</gene>
<dbReference type="InterPro" id="IPR050266">
    <property type="entry name" value="AB_hydrolase_sf"/>
</dbReference>
<dbReference type="Pfam" id="PF12697">
    <property type="entry name" value="Abhydrolase_6"/>
    <property type="match status" value="1"/>
</dbReference>
<evidence type="ECO:0000313" key="2">
    <source>
        <dbReference type="EMBL" id="KZP34131.1"/>
    </source>
</evidence>
<accession>A0A166WUS3</accession>
<evidence type="ECO:0000259" key="1">
    <source>
        <dbReference type="Pfam" id="PF12697"/>
    </source>
</evidence>